<comment type="caution">
    <text evidence="2">The sequence shown here is derived from an EMBL/GenBank/DDBJ whole genome shotgun (WGS) entry which is preliminary data.</text>
</comment>
<dbReference type="AlphaFoldDB" id="A0AAV7LGB7"/>
<sequence>MRGVLPPQRSLAGGGGGRPPATSPLCRPSSRYRRGAQKECRGPGSTQARARRPQPQIKGRAPRQAKTPGSGAGTPEARPREETRPNVPAAASQREMVASPQQGGHGKASGLSVRSRGVTLTAVRPPKLQVAPAGCGQAGSRGAHGAAPQPTGPPPGHVAVRAHQPRPPRRSHGEAERGHLVAAHTSRLPRAGRLTDRERAASPPGPGRQACLAPSGPLDVYGAICGYFCFLGGRPRLEGGSLTTLVPARDQDNRQEGGPRAELFAQAMRQLGA</sequence>
<reference evidence="2" key="1">
    <citation type="journal article" date="2022" name="bioRxiv">
        <title>Sequencing and chromosome-scale assembly of the giantPleurodeles waltlgenome.</title>
        <authorList>
            <person name="Brown T."/>
            <person name="Elewa A."/>
            <person name="Iarovenko S."/>
            <person name="Subramanian E."/>
            <person name="Araus A.J."/>
            <person name="Petzold A."/>
            <person name="Susuki M."/>
            <person name="Suzuki K.-i.T."/>
            <person name="Hayashi T."/>
            <person name="Toyoda A."/>
            <person name="Oliveira C."/>
            <person name="Osipova E."/>
            <person name="Leigh N.D."/>
            <person name="Simon A."/>
            <person name="Yun M.H."/>
        </authorList>
    </citation>
    <scope>NUCLEOTIDE SEQUENCE</scope>
    <source>
        <strain evidence="2">20211129_DDA</strain>
        <tissue evidence="2">Liver</tissue>
    </source>
</reference>
<name>A0AAV7LGB7_PLEWA</name>
<protein>
    <submittedName>
        <fullName evidence="2">Uncharacterized protein</fullName>
    </submittedName>
</protein>
<feature type="region of interest" description="Disordered" evidence="1">
    <location>
        <begin position="1"/>
        <end position="209"/>
    </location>
</feature>
<proteinExistence type="predicted"/>
<organism evidence="2 3">
    <name type="scientific">Pleurodeles waltl</name>
    <name type="common">Iberian ribbed newt</name>
    <dbReference type="NCBI Taxonomy" id="8319"/>
    <lineage>
        <taxon>Eukaryota</taxon>
        <taxon>Metazoa</taxon>
        <taxon>Chordata</taxon>
        <taxon>Craniata</taxon>
        <taxon>Vertebrata</taxon>
        <taxon>Euteleostomi</taxon>
        <taxon>Amphibia</taxon>
        <taxon>Batrachia</taxon>
        <taxon>Caudata</taxon>
        <taxon>Salamandroidea</taxon>
        <taxon>Salamandridae</taxon>
        <taxon>Pleurodelinae</taxon>
        <taxon>Pleurodeles</taxon>
    </lineage>
</organism>
<dbReference type="Proteomes" id="UP001066276">
    <property type="component" value="Chromosome 11"/>
</dbReference>
<dbReference type="EMBL" id="JANPWB010000015">
    <property type="protein sequence ID" value="KAJ1090696.1"/>
    <property type="molecule type" value="Genomic_DNA"/>
</dbReference>
<accession>A0AAV7LGB7</accession>
<evidence type="ECO:0000256" key="1">
    <source>
        <dbReference type="SAM" id="MobiDB-lite"/>
    </source>
</evidence>
<evidence type="ECO:0000313" key="3">
    <source>
        <dbReference type="Proteomes" id="UP001066276"/>
    </source>
</evidence>
<gene>
    <name evidence="2" type="ORF">NDU88_003825</name>
</gene>
<evidence type="ECO:0000313" key="2">
    <source>
        <dbReference type="EMBL" id="KAJ1090696.1"/>
    </source>
</evidence>
<keyword evidence="3" id="KW-1185">Reference proteome</keyword>